<evidence type="ECO:0000259" key="1">
    <source>
        <dbReference type="Pfam" id="PF09343"/>
    </source>
</evidence>
<dbReference type="Proteomes" id="UP000295701">
    <property type="component" value="Unassembled WGS sequence"/>
</dbReference>
<dbReference type="RefSeq" id="WP_133396863.1">
    <property type="nucleotide sequence ID" value="NZ_SNAA01000009.1"/>
</dbReference>
<dbReference type="InterPro" id="IPR011740">
    <property type="entry name" value="DUF2460"/>
</dbReference>
<proteinExistence type="predicted"/>
<evidence type="ECO:0000313" key="3">
    <source>
        <dbReference type="Proteomes" id="UP000295701"/>
    </source>
</evidence>
<reference evidence="2 3" key="1">
    <citation type="submission" date="2019-03" db="EMBL/GenBank/DDBJ databases">
        <title>Primorskyibacter sp. SS33 isolated from sediments.</title>
        <authorList>
            <person name="Xunke S."/>
        </authorList>
    </citation>
    <scope>NUCLEOTIDE SEQUENCE [LARGE SCALE GENOMIC DNA]</scope>
    <source>
        <strain evidence="2 3">SS33</strain>
    </source>
</reference>
<protein>
    <submittedName>
        <fullName evidence="2">TIGR02217 family protein</fullName>
    </submittedName>
</protein>
<dbReference type="AlphaFoldDB" id="A0A4V3B9K6"/>
<name>A0A4V3B9K6_9RHOB</name>
<feature type="domain" description="DUF2460" evidence="1">
    <location>
        <begin position="4"/>
        <end position="209"/>
    </location>
</feature>
<gene>
    <name evidence="2" type="ORF">E2L08_09650</name>
</gene>
<keyword evidence="3" id="KW-1185">Reference proteome</keyword>
<comment type="caution">
    <text evidence="2">The sequence shown here is derived from an EMBL/GenBank/DDBJ whole genome shotgun (WGS) entry which is preliminary data.</text>
</comment>
<sequence length="210" mass="22969">MAFHEVRFPAWLSFGSTGGPERRTDVVTLANGYEERATPWAASRRRFDAGTGLRSLDDMAALIAFFEERRGRLHGFRWKDWSDHRSGVPSEAPGMTDQVLGVADGATRDFALVKHYGQGPGRYTRRIDKPVAGTVVVAVEGVPMREGADFALDTVRGVVTLDQPPVAGASVTAGFEFDVPVRFDIDRIDVSVANYQAGEAPHVPVIEVRL</sequence>
<dbReference type="Pfam" id="PF09343">
    <property type="entry name" value="DUF2460"/>
    <property type="match status" value="1"/>
</dbReference>
<dbReference type="OrthoDB" id="1685145at2"/>
<accession>A0A4V3B9K6</accession>
<dbReference type="NCBIfam" id="TIGR02217">
    <property type="entry name" value="chp_TIGR02217"/>
    <property type="match status" value="1"/>
</dbReference>
<organism evidence="2 3">
    <name type="scientific">Palleronia sediminis</name>
    <dbReference type="NCBI Taxonomy" id="2547833"/>
    <lineage>
        <taxon>Bacteria</taxon>
        <taxon>Pseudomonadati</taxon>
        <taxon>Pseudomonadota</taxon>
        <taxon>Alphaproteobacteria</taxon>
        <taxon>Rhodobacterales</taxon>
        <taxon>Roseobacteraceae</taxon>
        <taxon>Palleronia</taxon>
    </lineage>
</organism>
<dbReference type="EMBL" id="SNAA01000009">
    <property type="protein sequence ID" value="TDL79559.1"/>
    <property type="molecule type" value="Genomic_DNA"/>
</dbReference>
<evidence type="ECO:0000313" key="2">
    <source>
        <dbReference type="EMBL" id="TDL79559.1"/>
    </source>
</evidence>